<sequence>MPKVLLVIGNWLQGIHYFPSISLYTGNYSMFPVVGLGPSYGKRCICMMSGVEREDHVAGSDLLDVTSEAQEDKRSALLLPAQVSRKKKEHLATE</sequence>
<gene>
    <name evidence="1" type="ORF">Y1Q_0002071</name>
</gene>
<organism evidence="1 2">
    <name type="scientific">Alligator mississippiensis</name>
    <name type="common">American alligator</name>
    <dbReference type="NCBI Taxonomy" id="8496"/>
    <lineage>
        <taxon>Eukaryota</taxon>
        <taxon>Metazoa</taxon>
        <taxon>Chordata</taxon>
        <taxon>Craniata</taxon>
        <taxon>Vertebrata</taxon>
        <taxon>Euteleostomi</taxon>
        <taxon>Archelosauria</taxon>
        <taxon>Archosauria</taxon>
        <taxon>Crocodylia</taxon>
        <taxon>Alligatoridae</taxon>
        <taxon>Alligatorinae</taxon>
        <taxon>Alligator</taxon>
    </lineage>
</organism>
<accession>A0A151MIS5</accession>
<dbReference type="Proteomes" id="UP000050525">
    <property type="component" value="Unassembled WGS sequence"/>
</dbReference>
<evidence type="ECO:0000313" key="2">
    <source>
        <dbReference type="Proteomes" id="UP000050525"/>
    </source>
</evidence>
<keyword evidence="2" id="KW-1185">Reference proteome</keyword>
<reference evidence="1 2" key="1">
    <citation type="journal article" date="2012" name="Genome Biol.">
        <title>Sequencing three crocodilian genomes to illuminate the evolution of archosaurs and amniotes.</title>
        <authorList>
            <person name="St John J.A."/>
            <person name="Braun E.L."/>
            <person name="Isberg S.R."/>
            <person name="Miles L.G."/>
            <person name="Chong A.Y."/>
            <person name="Gongora J."/>
            <person name="Dalzell P."/>
            <person name="Moran C."/>
            <person name="Bed'hom B."/>
            <person name="Abzhanov A."/>
            <person name="Burgess S.C."/>
            <person name="Cooksey A.M."/>
            <person name="Castoe T.A."/>
            <person name="Crawford N.G."/>
            <person name="Densmore L.D."/>
            <person name="Drew J.C."/>
            <person name="Edwards S.V."/>
            <person name="Faircloth B.C."/>
            <person name="Fujita M.K."/>
            <person name="Greenwold M.J."/>
            <person name="Hoffmann F.G."/>
            <person name="Howard J.M."/>
            <person name="Iguchi T."/>
            <person name="Janes D.E."/>
            <person name="Khan S.Y."/>
            <person name="Kohno S."/>
            <person name="de Koning A.J."/>
            <person name="Lance S.L."/>
            <person name="McCarthy F.M."/>
            <person name="McCormack J.E."/>
            <person name="Merchant M.E."/>
            <person name="Peterson D.G."/>
            <person name="Pollock D.D."/>
            <person name="Pourmand N."/>
            <person name="Raney B.J."/>
            <person name="Roessler K.A."/>
            <person name="Sanford J.R."/>
            <person name="Sawyer R.H."/>
            <person name="Schmidt C.J."/>
            <person name="Triplett E.W."/>
            <person name="Tuberville T.D."/>
            <person name="Venegas-Anaya M."/>
            <person name="Howard J.T."/>
            <person name="Jarvis E.D."/>
            <person name="Guillette L.J.Jr."/>
            <person name="Glenn T.C."/>
            <person name="Green R.E."/>
            <person name="Ray D.A."/>
        </authorList>
    </citation>
    <scope>NUCLEOTIDE SEQUENCE [LARGE SCALE GENOMIC DNA]</scope>
    <source>
        <strain evidence="1">KSC_2009_1</strain>
    </source>
</reference>
<comment type="caution">
    <text evidence="1">The sequence shown here is derived from an EMBL/GenBank/DDBJ whole genome shotgun (WGS) entry which is preliminary data.</text>
</comment>
<proteinExistence type="predicted"/>
<dbReference type="EMBL" id="AKHW03006071">
    <property type="protein sequence ID" value="KYO24451.1"/>
    <property type="molecule type" value="Genomic_DNA"/>
</dbReference>
<protein>
    <submittedName>
        <fullName evidence="1">Uncharacterized protein</fullName>
    </submittedName>
</protein>
<evidence type="ECO:0000313" key="1">
    <source>
        <dbReference type="EMBL" id="KYO24451.1"/>
    </source>
</evidence>
<name>A0A151MIS5_ALLMI</name>
<dbReference type="AlphaFoldDB" id="A0A151MIS5"/>